<dbReference type="SUPFAM" id="SSF47413">
    <property type="entry name" value="lambda repressor-like DNA-binding domains"/>
    <property type="match status" value="1"/>
</dbReference>
<dbReference type="EMBL" id="MT144615">
    <property type="protein sequence ID" value="QJH95246.1"/>
    <property type="molecule type" value="Genomic_DNA"/>
</dbReference>
<dbReference type="CDD" id="cd06529">
    <property type="entry name" value="S24_LexA-like"/>
    <property type="match status" value="1"/>
</dbReference>
<dbReference type="InterPro" id="IPR010982">
    <property type="entry name" value="Lambda_DNA-bd_dom_sf"/>
</dbReference>
<protein>
    <submittedName>
        <fullName evidence="2">Putative peptidase</fullName>
    </submittedName>
</protein>
<dbReference type="SUPFAM" id="SSF51306">
    <property type="entry name" value="LexA/Signal peptidase"/>
    <property type="match status" value="1"/>
</dbReference>
<sequence length="201" mass="22678">MELSDIPDRLRLMRRSQADLARTLDLDPSSLTKTIKGARRVQPAEVIQIEKFFGEKLSVSTTEAAPQAPRRRVTPSKIPVYGYAAMGDGDRIAYADSQVIDYLDPPPFWRGGDDLAYVRLTGESMEPRYFSGEIVPVRLNLPPAKGQDCLIEFNDNTALVKTYQGQRDGRIFAEQYNERRGLDFEATSVRALHTIWKPGMI</sequence>
<dbReference type="InterPro" id="IPR001387">
    <property type="entry name" value="Cro/C1-type_HTH"/>
</dbReference>
<dbReference type="AlphaFoldDB" id="A0A6M3XBW0"/>
<accession>A0A6M3XBW0</accession>
<proteinExistence type="predicted"/>
<dbReference type="GO" id="GO:0003677">
    <property type="term" value="F:DNA binding"/>
    <property type="evidence" value="ECO:0007669"/>
    <property type="project" value="InterPro"/>
</dbReference>
<organism evidence="2">
    <name type="scientific">viral metagenome</name>
    <dbReference type="NCBI Taxonomy" id="1070528"/>
    <lineage>
        <taxon>unclassified sequences</taxon>
        <taxon>metagenomes</taxon>
        <taxon>organismal metagenomes</taxon>
    </lineage>
</organism>
<evidence type="ECO:0000313" key="2">
    <source>
        <dbReference type="EMBL" id="QJH95246.1"/>
    </source>
</evidence>
<dbReference type="InterPro" id="IPR039418">
    <property type="entry name" value="LexA-like"/>
</dbReference>
<evidence type="ECO:0000259" key="1">
    <source>
        <dbReference type="Pfam" id="PF00717"/>
    </source>
</evidence>
<name>A0A6M3XBW0_9ZZZZ</name>
<dbReference type="InterPro" id="IPR015927">
    <property type="entry name" value="Peptidase_S24_S26A/B/C"/>
</dbReference>
<dbReference type="Gene3D" id="2.10.109.10">
    <property type="entry name" value="Umud Fragment, subunit A"/>
    <property type="match status" value="1"/>
</dbReference>
<feature type="domain" description="Peptidase S24/S26A/S26B/S26C" evidence="1">
    <location>
        <begin position="79"/>
        <end position="169"/>
    </location>
</feature>
<dbReference type="Pfam" id="PF00717">
    <property type="entry name" value="Peptidase_S24"/>
    <property type="match status" value="1"/>
</dbReference>
<reference evidence="2" key="1">
    <citation type="submission" date="2020-03" db="EMBL/GenBank/DDBJ databases">
        <title>The deep terrestrial virosphere.</title>
        <authorList>
            <person name="Holmfeldt K."/>
            <person name="Nilsson E."/>
            <person name="Simone D."/>
            <person name="Lopez-Fernandez M."/>
            <person name="Wu X."/>
            <person name="de Brujin I."/>
            <person name="Lundin D."/>
            <person name="Andersson A."/>
            <person name="Bertilsson S."/>
            <person name="Dopson M."/>
        </authorList>
    </citation>
    <scope>NUCLEOTIDE SEQUENCE</scope>
    <source>
        <strain evidence="2">TM448B00361</strain>
    </source>
</reference>
<gene>
    <name evidence="2" type="ORF">TM448B00361_0035</name>
</gene>
<dbReference type="InterPro" id="IPR036286">
    <property type="entry name" value="LexA/Signal_pep-like_sf"/>
</dbReference>
<dbReference type="CDD" id="cd00093">
    <property type="entry name" value="HTH_XRE"/>
    <property type="match status" value="1"/>
</dbReference>